<proteinExistence type="predicted"/>
<evidence type="ECO:0008006" key="3">
    <source>
        <dbReference type="Google" id="ProtNLM"/>
    </source>
</evidence>
<gene>
    <name evidence="1" type="ORF">COV84_01465</name>
</gene>
<organism evidence="1 2">
    <name type="scientific">Candidatus Portnoybacteria bacterium CG11_big_fil_rev_8_21_14_0_20_40_15</name>
    <dbReference type="NCBI Taxonomy" id="1974817"/>
    <lineage>
        <taxon>Bacteria</taxon>
        <taxon>Candidatus Portnoyibacteriota</taxon>
    </lineage>
</organism>
<reference evidence="1 2" key="1">
    <citation type="submission" date="2017-09" db="EMBL/GenBank/DDBJ databases">
        <title>Depth-based differentiation of microbial function through sediment-hosted aquifers and enrichment of novel symbionts in the deep terrestrial subsurface.</title>
        <authorList>
            <person name="Probst A.J."/>
            <person name="Ladd B."/>
            <person name="Jarett J.K."/>
            <person name="Geller-Mcgrath D.E."/>
            <person name="Sieber C.M."/>
            <person name="Emerson J.B."/>
            <person name="Anantharaman K."/>
            <person name="Thomas B.C."/>
            <person name="Malmstrom R."/>
            <person name="Stieglmeier M."/>
            <person name="Klingl A."/>
            <person name="Woyke T."/>
            <person name="Ryan C.M."/>
            <person name="Banfield J.F."/>
        </authorList>
    </citation>
    <scope>NUCLEOTIDE SEQUENCE [LARGE SCALE GENOMIC DNA]</scope>
    <source>
        <strain evidence="1">CG11_big_fil_rev_8_21_14_0_20_40_15</strain>
    </source>
</reference>
<protein>
    <recommendedName>
        <fullName evidence="3">HTH hxlR-type domain-containing protein</fullName>
    </recommendedName>
</protein>
<sequence length="122" mass="13998">MERKVKKISKHVLAVVQRIIILLMIKEGKIDSLNRLRGEPLIGEIINIKLKELAELGLIKVTSNKTKPFELTAKGDAAADISLFNGHAFYLRINEIKQVFDNWKEQMREKQKGGKDEEKTKK</sequence>
<dbReference type="Proteomes" id="UP000229317">
    <property type="component" value="Unassembled WGS sequence"/>
</dbReference>
<evidence type="ECO:0000313" key="2">
    <source>
        <dbReference type="Proteomes" id="UP000229317"/>
    </source>
</evidence>
<name>A0A2H0KVU2_9BACT</name>
<accession>A0A2H0KVU2</accession>
<evidence type="ECO:0000313" key="1">
    <source>
        <dbReference type="EMBL" id="PIQ75425.1"/>
    </source>
</evidence>
<dbReference type="AlphaFoldDB" id="A0A2H0KVU2"/>
<comment type="caution">
    <text evidence="1">The sequence shown here is derived from an EMBL/GenBank/DDBJ whole genome shotgun (WGS) entry which is preliminary data.</text>
</comment>
<dbReference type="EMBL" id="PCVO01000021">
    <property type="protein sequence ID" value="PIQ75425.1"/>
    <property type="molecule type" value="Genomic_DNA"/>
</dbReference>